<evidence type="ECO:0000313" key="2">
    <source>
        <dbReference type="EMBL" id="RVU07777.1"/>
    </source>
</evidence>
<proteinExistence type="predicted"/>
<dbReference type="InterPro" id="IPR038765">
    <property type="entry name" value="Papain-like_cys_pep_sf"/>
</dbReference>
<dbReference type="OrthoDB" id="9804023at2"/>
<reference evidence="2 3" key="1">
    <citation type="submission" date="2019-01" db="EMBL/GenBank/DDBJ databases">
        <authorList>
            <person name="Chen W.-M."/>
        </authorList>
    </citation>
    <scope>NUCLEOTIDE SEQUENCE [LARGE SCALE GENOMIC DNA]</scope>
    <source>
        <strain evidence="2 3">FSY-9</strain>
    </source>
</reference>
<dbReference type="Gene3D" id="3.10.620.30">
    <property type="match status" value="1"/>
</dbReference>
<sequence length="272" mass="29235">MRINIEHRTHYRFDQPVWHGVQRLRLTPPTCAVQTVQDWQIDVEGGSVECAYDDHNGNKVTLIALGSGNGEVVITARGTVDTRDTAGVVGGHQGFMPLWLLTKQTALTKPGAKLKSLIAQFAPQAGEPIPMLHSLMTAVKEAMSFATGHTDATTSAEAAWAAGKGVCQDYAHIFISVARALGLPARYVSGYLWMEDRPMQDAGHAWAEVHVPGLGWVGFDAANDTCPDERYIRVALGVDYADAAPVTSLSQGGGKAALDVALEVTQQQEMAQ</sequence>
<dbReference type="InterPro" id="IPR013589">
    <property type="entry name" value="Bac_transglu_N"/>
</dbReference>
<feature type="domain" description="Transglutaminase-like" evidence="1">
    <location>
        <begin position="159"/>
        <end position="223"/>
    </location>
</feature>
<gene>
    <name evidence="2" type="ORF">EOE18_01470</name>
</gene>
<dbReference type="RefSeq" id="WP_127705447.1">
    <property type="nucleotide sequence ID" value="NZ_SACO01000001.1"/>
</dbReference>
<dbReference type="PANTHER" id="PTHR33490">
    <property type="entry name" value="BLR5614 PROTEIN-RELATED"/>
    <property type="match status" value="1"/>
</dbReference>
<name>A0A437NCY5_9SPHN</name>
<dbReference type="PANTHER" id="PTHR33490:SF6">
    <property type="entry name" value="SLL1049 PROTEIN"/>
    <property type="match status" value="1"/>
</dbReference>
<evidence type="ECO:0000259" key="1">
    <source>
        <dbReference type="SMART" id="SM00460"/>
    </source>
</evidence>
<accession>A0A437NCY5</accession>
<organism evidence="2 3">
    <name type="scientific">Novosphingobium umbonatum</name>
    <dbReference type="NCBI Taxonomy" id="1908524"/>
    <lineage>
        <taxon>Bacteria</taxon>
        <taxon>Pseudomonadati</taxon>
        <taxon>Pseudomonadota</taxon>
        <taxon>Alphaproteobacteria</taxon>
        <taxon>Sphingomonadales</taxon>
        <taxon>Sphingomonadaceae</taxon>
        <taxon>Novosphingobium</taxon>
    </lineage>
</organism>
<keyword evidence="3" id="KW-1185">Reference proteome</keyword>
<dbReference type="Proteomes" id="UP000282837">
    <property type="component" value="Unassembled WGS sequence"/>
</dbReference>
<dbReference type="Pfam" id="PF01841">
    <property type="entry name" value="Transglut_core"/>
    <property type="match status" value="1"/>
</dbReference>
<dbReference type="Pfam" id="PF08379">
    <property type="entry name" value="Bact_transglu_N"/>
    <property type="match status" value="1"/>
</dbReference>
<evidence type="ECO:0000313" key="3">
    <source>
        <dbReference type="Proteomes" id="UP000282837"/>
    </source>
</evidence>
<dbReference type="AlphaFoldDB" id="A0A437NCY5"/>
<dbReference type="EMBL" id="SACO01000001">
    <property type="protein sequence ID" value="RVU07777.1"/>
    <property type="molecule type" value="Genomic_DNA"/>
</dbReference>
<dbReference type="InterPro" id="IPR002931">
    <property type="entry name" value="Transglutaminase-like"/>
</dbReference>
<comment type="caution">
    <text evidence="2">The sequence shown here is derived from an EMBL/GenBank/DDBJ whole genome shotgun (WGS) entry which is preliminary data.</text>
</comment>
<dbReference type="SMART" id="SM00460">
    <property type="entry name" value="TGc"/>
    <property type="match status" value="1"/>
</dbReference>
<protein>
    <submittedName>
        <fullName evidence="2">Transglutaminase family protein</fullName>
    </submittedName>
</protein>
<dbReference type="SUPFAM" id="SSF54001">
    <property type="entry name" value="Cysteine proteinases"/>
    <property type="match status" value="1"/>
</dbReference>